<evidence type="ECO:0000313" key="1">
    <source>
        <dbReference type="EMBL" id="SOQ38198.1"/>
    </source>
</evidence>
<dbReference type="AlphaFoldDB" id="A0A2H1VBI5"/>
<organism evidence="1">
    <name type="scientific">Spodoptera frugiperda</name>
    <name type="common">Fall armyworm</name>
    <dbReference type="NCBI Taxonomy" id="7108"/>
    <lineage>
        <taxon>Eukaryota</taxon>
        <taxon>Metazoa</taxon>
        <taxon>Ecdysozoa</taxon>
        <taxon>Arthropoda</taxon>
        <taxon>Hexapoda</taxon>
        <taxon>Insecta</taxon>
        <taxon>Pterygota</taxon>
        <taxon>Neoptera</taxon>
        <taxon>Endopterygota</taxon>
        <taxon>Lepidoptera</taxon>
        <taxon>Glossata</taxon>
        <taxon>Ditrysia</taxon>
        <taxon>Noctuoidea</taxon>
        <taxon>Noctuidae</taxon>
        <taxon>Amphipyrinae</taxon>
        <taxon>Spodoptera</taxon>
    </lineage>
</organism>
<gene>
    <name evidence="1" type="ORF">SFRICE_021058</name>
</gene>
<name>A0A2H1VBI5_SPOFR</name>
<reference evidence="1" key="1">
    <citation type="submission" date="2016-07" db="EMBL/GenBank/DDBJ databases">
        <authorList>
            <person name="Bretaudeau A."/>
        </authorList>
    </citation>
    <scope>NUCLEOTIDE SEQUENCE</scope>
    <source>
        <strain evidence="1">Rice</strain>
        <tissue evidence="1">Whole body</tissue>
    </source>
</reference>
<proteinExistence type="predicted"/>
<dbReference type="EMBL" id="ODYU01001662">
    <property type="protein sequence ID" value="SOQ38198.1"/>
    <property type="molecule type" value="Genomic_DNA"/>
</dbReference>
<accession>A0A2H1VBI5</accession>
<sequence>MFKHSATHDAAIVALLLMNMSLLHGLKLVEFLVKHLLQSAWFTRRDSARGRDDSPIADIPLTSGERATGARCAFVVSIESVSNMSSVSSAPMLKAAGHCGGALSLAPLTGRDSRATRAAASVAAWRGRLFGTFHENYEFVELNNVPVFKHLLKELKKDKKPYLANFVRSFGRTRRKHGCGLSGPSHLYLMVPYQVYKTKYWKSTCIDNFIVTFVGHTKFIIMLSAYSRTVLTRNSTGFKPC</sequence>
<protein>
    <submittedName>
        <fullName evidence="1">SFRICE_021058</fullName>
    </submittedName>
</protein>